<sequence length="68" mass="7578">MRIMPYTSITSSMSKGVMVNLSRNRLIVLRNKVVTEKRNEVVNDLGISILAGEFVGTYSVHGVILRRG</sequence>
<proteinExistence type="predicted"/>
<dbReference type="Proteomes" id="UP000184212">
    <property type="component" value="Unassembled WGS sequence"/>
</dbReference>
<reference evidence="1 2" key="1">
    <citation type="submission" date="2016-11" db="EMBL/GenBank/DDBJ databases">
        <authorList>
            <person name="Jaros S."/>
            <person name="Januszkiewicz K."/>
            <person name="Wedrychowicz H."/>
        </authorList>
    </citation>
    <scope>NUCLEOTIDE SEQUENCE [LARGE SCALE GENOMIC DNA]</scope>
    <source>
        <strain evidence="1 2">DSM 24574</strain>
    </source>
</reference>
<evidence type="ECO:0000313" key="2">
    <source>
        <dbReference type="Proteomes" id="UP000184212"/>
    </source>
</evidence>
<dbReference type="EMBL" id="FQWQ01000001">
    <property type="protein sequence ID" value="SHG76765.1"/>
    <property type="molecule type" value="Genomic_DNA"/>
</dbReference>
<evidence type="ECO:0000313" key="1">
    <source>
        <dbReference type="EMBL" id="SHG76765.1"/>
    </source>
</evidence>
<dbReference type="AlphaFoldDB" id="A0A1M5MHE4"/>
<accession>A0A1M5MHE4</accession>
<keyword evidence="2" id="KW-1185">Reference proteome</keyword>
<gene>
    <name evidence="1" type="ORF">SAMN04488109_1748</name>
</gene>
<name>A0A1M5MHE4_9BACT</name>
<organism evidence="1 2">
    <name type="scientific">Chryseolinea serpens</name>
    <dbReference type="NCBI Taxonomy" id="947013"/>
    <lineage>
        <taxon>Bacteria</taxon>
        <taxon>Pseudomonadati</taxon>
        <taxon>Bacteroidota</taxon>
        <taxon>Cytophagia</taxon>
        <taxon>Cytophagales</taxon>
        <taxon>Fulvivirgaceae</taxon>
        <taxon>Chryseolinea</taxon>
    </lineage>
</organism>
<protein>
    <submittedName>
        <fullName evidence="1">Uncharacterized protein</fullName>
    </submittedName>
</protein>